<proteinExistence type="predicted"/>
<protein>
    <submittedName>
        <fullName evidence="4">S1 motif domain-containing protein</fullName>
    </submittedName>
</protein>
<dbReference type="OrthoDB" id="5796350at2759"/>
<dbReference type="WBParaSite" id="nOo.2.0.1.t02939-RA">
    <property type="protein sequence ID" value="nOo.2.0.1.t02939-RA"/>
    <property type="gene ID" value="nOo.2.0.1.g02939"/>
</dbReference>
<dbReference type="Proteomes" id="UP000271087">
    <property type="component" value="Unassembled WGS sequence"/>
</dbReference>
<dbReference type="AlphaFoldDB" id="A0A182E4L8"/>
<keyword evidence="3" id="KW-1185">Reference proteome</keyword>
<gene>
    <name evidence="2" type="ORF">NOO_LOCUS2939</name>
</gene>
<feature type="region of interest" description="Disordered" evidence="1">
    <location>
        <begin position="756"/>
        <end position="780"/>
    </location>
</feature>
<organism evidence="4">
    <name type="scientific">Onchocerca ochengi</name>
    <name type="common">Filarial nematode worm</name>
    <dbReference type="NCBI Taxonomy" id="42157"/>
    <lineage>
        <taxon>Eukaryota</taxon>
        <taxon>Metazoa</taxon>
        <taxon>Ecdysozoa</taxon>
        <taxon>Nematoda</taxon>
        <taxon>Chromadorea</taxon>
        <taxon>Rhabditida</taxon>
        <taxon>Spirurina</taxon>
        <taxon>Spiruromorpha</taxon>
        <taxon>Filarioidea</taxon>
        <taxon>Onchocercidae</taxon>
        <taxon>Onchocerca</taxon>
    </lineage>
</organism>
<evidence type="ECO:0000313" key="3">
    <source>
        <dbReference type="Proteomes" id="UP000271087"/>
    </source>
</evidence>
<reference evidence="4" key="1">
    <citation type="submission" date="2016-06" db="UniProtKB">
        <authorList>
            <consortium name="WormBaseParasite"/>
        </authorList>
    </citation>
    <scope>IDENTIFICATION</scope>
</reference>
<reference evidence="2 3" key="2">
    <citation type="submission" date="2018-08" db="EMBL/GenBank/DDBJ databases">
        <authorList>
            <person name="Laetsch R D."/>
            <person name="Stevens L."/>
            <person name="Kumar S."/>
            <person name="Blaxter L. M."/>
        </authorList>
    </citation>
    <scope>NUCLEOTIDE SEQUENCE [LARGE SCALE GENOMIC DNA]</scope>
</reference>
<dbReference type="EMBL" id="UYRW01000509">
    <property type="protein sequence ID" value="VDK67458.1"/>
    <property type="molecule type" value="Genomic_DNA"/>
</dbReference>
<sequence>MVKYGSFGMGLSVSRIPEMKYTNPMILSNVDWGKIACDRIGQHMAFSEFSMAVTSRSIEHQQQSLEGIVTYCDDRLARVWIEALKCEKEINFAYRSRHFNLGDWLLVSLKTDEIHKITPLLETRVLEIGVAQVRTEVIFRQCNEKIGHGIIIESKHFNRVAVFTPFTGIIINRIYRVYVERIPRDRQWNEQESDTYWFVPSNQIPELVPVSKNLANDRELIGPLIGVVVSKAVRFAFVWTPSLGEGICENDENLLIGRWIKFMAKSRPRNYGNVNINFCIIEWTVTDPILSCVPLSNNLLLISTIFISHWPMNNLFVDWIGPVTDRNCILEKAVCNFGIGQTYEVVLKRLKKSSKEPIATWNVLQSCVNRGREGIVCFVDIQNSLALVYIQDTKHGNGRMLHVDLKIFEVIPALGDWFIFEINESSQFWRVISATKSQKLCISHIFNGQLEVETEVVLTDKISSKGHRIMFSVVLGPVAVDANRLSNITLNASQKYIVWCTAIRATVPDDPYWRITNFHTLPMENRDFITKPMSNTNAEKIDSYVGIVVGECYTGYFIWTPLLAEIICYYKNDLHIGDWIRFCIRKKQRAHPNGKFFCVNRWQKIDSLYPTREENNTAVVTVELMISENYSGRQSLSLPFFGEVLDKKHFFGEHIDDIRGHIIEMDIKRVRTKTCVPSWNIIFVSVKGPLHKQEKSFYAKAVEMNANPVKFDTVAICSNPSISNASTQNAIIDGFESVISECSSCPDFEQKNCENHSPRTYNGGKKQHREDYHGRNDPQKDDVELDPVICSMKLLFMSKEVREAIKINCIEEYTILCQHFDIMP</sequence>
<name>A0A182E4L8_ONCOC</name>
<evidence type="ECO:0000313" key="2">
    <source>
        <dbReference type="EMBL" id="VDK67458.1"/>
    </source>
</evidence>
<evidence type="ECO:0000256" key="1">
    <source>
        <dbReference type="SAM" id="MobiDB-lite"/>
    </source>
</evidence>
<evidence type="ECO:0000313" key="4">
    <source>
        <dbReference type="WBParaSite" id="nOo.2.0.1.t02939-RA"/>
    </source>
</evidence>
<feature type="compositionally biased region" description="Basic and acidic residues" evidence="1">
    <location>
        <begin position="768"/>
        <end position="780"/>
    </location>
</feature>
<accession>A0A182E4L8</accession>